<dbReference type="Gene3D" id="3.90.1200.10">
    <property type="match status" value="1"/>
</dbReference>
<feature type="domain" description="Aminoglycoside phosphotransferase" evidence="2">
    <location>
        <begin position="130"/>
        <end position="200"/>
    </location>
</feature>
<gene>
    <name evidence="3" type="ORF">FHX74_000976</name>
</gene>
<organism evidence="3 4">
    <name type="scientific">Microlunatus kandeliicorticis</name>
    <dbReference type="NCBI Taxonomy" id="1759536"/>
    <lineage>
        <taxon>Bacteria</taxon>
        <taxon>Bacillati</taxon>
        <taxon>Actinomycetota</taxon>
        <taxon>Actinomycetes</taxon>
        <taxon>Propionibacteriales</taxon>
        <taxon>Propionibacteriaceae</taxon>
        <taxon>Microlunatus</taxon>
    </lineage>
</organism>
<evidence type="ECO:0000313" key="4">
    <source>
        <dbReference type="Proteomes" id="UP000523079"/>
    </source>
</evidence>
<keyword evidence="3" id="KW-0808">Transferase</keyword>
<sequence length="277" mass="29745">MSEQAPDRAPDGTPAAAGPGETPLAGGNATVGAVVRVGDTARKPWLPETPAVHRYLRTLRAAGVDVPAVLGRDEQGRQVVEYVPGVLAMDAGPLETGELRRVGAMVRRIHDSSPAPGPEQAPEGEWPVLLPPPGPADLICHNDLAPWNLVLGPDRWVFIDWDGAGPSTRWWDLAYAAQAFALNEPGTPTDVAAERLRAFVDGYAPDPDDPVGRRARRELPVLLGRRAGAMYALLAESARTGRQPWGRMFSEGHGDHWRATTDWVGAHVEVWRAALAG</sequence>
<name>A0A7W3IQG0_9ACTN</name>
<accession>A0A7W3IQG0</accession>
<keyword evidence="4" id="KW-1185">Reference proteome</keyword>
<feature type="region of interest" description="Disordered" evidence="1">
    <location>
        <begin position="1"/>
        <end position="29"/>
    </location>
</feature>
<evidence type="ECO:0000259" key="2">
    <source>
        <dbReference type="Pfam" id="PF01636"/>
    </source>
</evidence>
<dbReference type="InterPro" id="IPR002575">
    <property type="entry name" value="Aminoglycoside_PTrfase"/>
</dbReference>
<feature type="compositionally biased region" description="Low complexity" evidence="1">
    <location>
        <begin position="11"/>
        <end position="27"/>
    </location>
</feature>
<feature type="compositionally biased region" description="Low complexity" evidence="1">
    <location>
        <begin position="118"/>
        <end position="127"/>
    </location>
</feature>
<comment type="caution">
    <text evidence="3">The sequence shown here is derived from an EMBL/GenBank/DDBJ whole genome shotgun (WGS) entry which is preliminary data.</text>
</comment>
<feature type="domain" description="Aminoglycoside phosphotransferase" evidence="2">
    <location>
        <begin position="34"/>
        <end position="123"/>
    </location>
</feature>
<feature type="region of interest" description="Disordered" evidence="1">
    <location>
        <begin position="110"/>
        <end position="129"/>
    </location>
</feature>
<dbReference type="Proteomes" id="UP000523079">
    <property type="component" value="Unassembled WGS sequence"/>
</dbReference>
<dbReference type="GO" id="GO:0016740">
    <property type="term" value="F:transferase activity"/>
    <property type="evidence" value="ECO:0007669"/>
    <property type="project" value="UniProtKB-KW"/>
</dbReference>
<dbReference type="Pfam" id="PF01636">
    <property type="entry name" value="APH"/>
    <property type="match status" value="2"/>
</dbReference>
<dbReference type="SUPFAM" id="SSF56112">
    <property type="entry name" value="Protein kinase-like (PK-like)"/>
    <property type="match status" value="1"/>
</dbReference>
<feature type="compositionally biased region" description="Basic and acidic residues" evidence="1">
    <location>
        <begin position="1"/>
        <end position="10"/>
    </location>
</feature>
<protein>
    <submittedName>
        <fullName evidence="3">tRNA A-37 threonylcarbamoyl transferase component Bud32</fullName>
    </submittedName>
</protein>
<reference evidence="3 4" key="1">
    <citation type="submission" date="2020-07" db="EMBL/GenBank/DDBJ databases">
        <title>Sequencing the genomes of 1000 actinobacteria strains.</title>
        <authorList>
            <person name="Klenk H.-P."/>
        </authorList>
    </citation>
    <scope>NUCLEOTIDE SEQUENCE [LARGE SCALE GENOMIC DNA]</scope>
    <source>
        <strain evidence="3 4">DSM 100723</strain>
    </source>
</reference>
<dbReference type="InterPro" id="IPR011009">
    <property type="entry name" value="Kinase-like_dom_sf"/>
</dbReference>
<evidence type="ECO:0000313" key="3">
    <source>
        <dbReference type="EMBL" id="MBA8793371.1"/>
    </source>
</evidence>
<dbReference type="EMBL" id="JACGWT010000002">
    <property type="protein sequence ID" value="MBA8793371.1"/>
    <property type="molecule type" value="Genomic_DNA"/>
</dbReference>
<proteinExistence type="predicted"/>
<dbReference type="RefSeq" id="WP_182559010.1">
    <property type="nucleotide sequence ID" value="NZ_JACGWT010000002.1"/>
</dbReference>
<dbReference type="AlphaFoldDB" id="A0A7W3IQG0"/>
<evidence type="ECO:0000256" key="1">
    <source>
        <dbReference type="SAM" id="MobiDB-lite"/>
    </source>
</evidence>